<proteinExistence type="predicted"/>
<dbReference type="GO" id="GO:0006261">
    <property type="term" value="P:DNA-templated DNA replication"/>
    <property type="evidence" value="ECO:0007669"/>
    <property type="project" value="TreeGrafter"/>
</dbReference>
<keyword evidence="2" id="KW-1185">Reference proteome</keyword>
<protein>
    <submittedName>
        <fullName evidence="1">DNA polymerase-3 subunit delta</fullName>
    </submittedName>
</protein>
<evidence type="ECO:0000313" key="1">
    <source>
        <dbReference type="EMBL" id="SFU56496.1"/>
    </source>
</evidence>
<dbReference type="Gene3D" id="3.40.50.300">
    <property type="entry name" value="P-loop containing nucleotide triphosphate hydrolases"/>
    <property type="match status" value="1"/>
</dbReference>
<evidence type="ECO:0000313" key="2">
    <source>
        <dbReference type="Proteomes" id="UP000198817"/>
    </source>
</evidence>
<dbReference type="InterPro" id="IPR050238">
    <property type="entry name" value="DNA_Rep/Repair_Clamp_Loader"/>
</dbReference>
<dbReference type="Pfam" id="PF13177">
    <property type="entry name" value="DNA_pol3_delta2"/>
    <property type="match status" value="1"/>
</dbReference>
<dbReference type="PANTHER" id="PTHR11669:SF8">
    <property type="entry name" value="DNA POLYMERASE III SUBUNIT DELTA"/>
    <property type="match status" value="1"/>
</dbReference>
<dbReference type="RefSeq" id="WP_090471273.1">
    <property type="nucleotide sequence ID" value="NZ_FOWF01000014.1"/>
</dbReference>
<dbReference type="EMBL" id="FPBT01000013">
    <property type="protein sequence ID" value="SFU56496.1"/>
    <property type="molecule type" value="Genomic_DNA"/>
</dbReference>
<dbReference type="STRING" id="155865.SAMN05216515_1144"/>
<accession>A0A1I7H7N7</accession>
<dbReference type="SUPFAM" id="SSF52540">
    <property type="entry name" value="P-loop containing nucleoside triphosphate hydrolases"/>
    <property type="match status" value="1"/>
</dbReference>
<sequence length="281" mass="30694">MLLGDFQKYGSAAEKLGRAIRAGMPAHAYILEGDYNVPKMAFARAAAKALVCPEMPGTGCGHCSTCRKIENGNYEDLYEVIPSDTTGKNTGIYSVKDEQIDRLIGDLMMKPAAGPRNLAIITEADSMTSRAQNHLLKTLEEPYPGTVIMLLSENRDKLLNTIQSRCVTLRLNDVDRGEDGVMQQLAGEILRDIAAGAYFYDMKKKLEDALEKRADAYAFFDAMEAALGKCLRGAGPFPPELAASCVSSVEEARRAVQGNGIYKYAAKNLLLKLEDAAERAR</sequence>
<dbReference type="InterPro" id="IPR027417">
    <property type="entry name" value="P-loop_NTPase"/>
</dbReference>
<organism evidence="1 2">
    <name type="scientific">Eubacterium pyruvativorans</name>
    <dbReference type="NCBI Taxonomy" id="155865"/>
    <lineage>
        <taxon>Bacteria</taxon>
        <taxon>Bacillati</taxon>
        <taxon>Bacillota</taxon>
        <taxon>Clostridia</taxon>
        <taxon>Eubacteriales</taxon>
        <taxon>Eubacteriaceae</taxon>
        <taxon>Eubacterium</taxon>
    </lineage>
</organism>
<name>A0A1I7H7N7_9FIRM</name>
<dbReference type="PANTHER" id="PTHR11669">
    <property type="entry name" value="REPLICATION FACTOR C / DNA POLYMERASE III GAMMA-TAU SUBUNIT"/>
    <property type="match status" value="1"/>
</dbReference>
<gene>
    <name evidence="1" type="ORF">SAMN05216508_1134</name>
</gene>
<reference evidence="1 2" key="1">
    <citation type="submission" date="2016-10" db="EMBL/GenBank/DDBJ databases">
        <authorList>
            <person name="de Groot N.N."/>
        </authorList>
    </citation>
    <scope>NUCLEOTIDE SEQUENCE [LARGE SCALE GENOMIC DNA]</scope>
    <source>
        <strain evidence="1 2">KHGC13</strain>
    </source>
</reference>
<dbReference type="Proteomes" id="UP000198817">
    <property type="component" value="Unassembled WGS sequence"/>
</dbReference>
<dbReference type="AlphaFoldDB" id="A0A1I7H7N7"/>
<dbReference type="OrthoDB" id="9810148at2"/>